<sequence>MMHPLRFPNNSIRAKPVGAAPAGRSAARKGYCLPPEGVAPAYGQSLRGATPVEVPPAGAEPAARATAPWQGGCRWARQPPPVQGRRRGGGKGVRAFLLKKGLFFSSNCSRL</sequence>
<dbReference type="Proteomes" id="UP000290560">
    <property type="component" value="Unassembled WGS sequence"/>
</dbReference>
<proteinExistence type="predicted"/>
<gene>
    <name evidence="2" type="ORF">BHM03_00060769</name>
</gene>
<dbReference type="AlphaFoldDB" id="A0A445MMS2"/>
<dbReference type="EMBL" id="KV876914">
    <property type="protein sequence ID" value="RZR75540.1"/>
    <property type="molecule type" value="Genomic_DNA"/>
</dbReference>
<feature type="region of interest" description="Disordered" evidence="1">
    <location>
        <begin position="52"/>
        <end position="91"/>
    </location>
</feature>
<name>A0A445MMS2_ENSVE</name>
<feature type="region of interest" description="Disordered" evidence="1">
    <location>
        <begin position="1"/>
        <end position="20"/>
    </location>
</feature>
<accession>A0A445MMS2</accession>
<evidence type="ECO:0000256" key="1">
    <source>
        <dbReference type="SAM" id="MobiDB-lite"/>
    </source>
</evidence>
<reference evidence="2" key="1">
    <citation type="journal article" date="2018" name="Data Brief">
        <title>Genome sequence data from 17 accessions of Ensete ventricosum, a staple food crop for millions in Ethiopia.</title>
        <authorList>
            <person name="Yemataw Z."/>
            <person name="Muzemil S."/>
            <person name="Ambachew D."/>
            <person name="Tripathi L."/>
            <person name="Tesfaye K."/>
            <person name="Chala A."/>
            <person name="Farbos A."/>
            <person name="O'Neill P."/>
            <person name="Moore K."/>
            <person name="Grant M."/>
            <person name="Studholme D.J."/>
        </authorList>
    </citation>
    <scope>NUCLEOTIDE SEQUENCE [LARGE SCALE GENOMIC DNA]</scope>
    <source>
        <tissue evidence="2">Leaf</tissue>
    </source>
</reference>
<feature type="compositionally biased region" description="Low complexity" evidence="1">
    <location>
        <begin position="52"/>
        <end position="68"/>
    </location>
</feature>
<protein>
    <submittedName>
        <fullName evidence="2">Uncharacterized protein</fullName>
    </submittedName>
</protein>
<organism evidence="2">
    <name type="scientific">Ensete ventricosum</name>
    <name type="common">Abyssinian banana</name>
    <name type="synonym">Musa ensete</name>
    <dbReference type="NCBI Taxonomy" id="4639"/>
    <lineage>
        <taxon>Eukaryota</taxon>
        <taxon>Viridiplantae</taxon>
        <taxon>Streptophyta</taxon>
        <taxon>Embryophyta</taxon>
        <taxon>Tracheophyta</taxon>
        <taxon>Spermatophyta</taxon>
        <taxon>Magnoliopsida</taxon>
        <taxon>Liliopsida</taxon>
        <taxon>Zingiberales</taxon>
        <taxon>Musaceae</taxon>
        <taxon>Ensete</taxon>
    </lineage>
</organism>
<evidence type="ECO:0000313" key="2">
    <source>
        <dbReference type="EMBL" id="RZR75540.1"/>
    </source>
</evidence>